<dbReference type="Proteomes" id="UP000269945">
    <property type="component" value="Unassembled WGS sequence"/>
</dbReference>
<evidence type="ECO:0000256" key="1">
    <source>
        <dbReference type="SAM" id="MobiDB-lite"/>
    </source>
</evidence>
<proteinExistence type="predicted"/>
<evidence type="ECO:0000313" key="2">
    <source>
        <dbReference type="EMBL" id="VCW67549.1"/>
    </source>
</evidence>
<keyword evidence="3" id="KW-1185">Reference proteome</keyword>
<gene>
    <name evidence="2" type="ORF">BN2614_LOCUS1</name>
</gene>
<comment type="caution">
    <text evidence="2">The sequence shown here is derived from an EMBL/GenBank/DDBJ whole genome shotgun (WGS) entry which is preliminary data.</text>
</comment>
<feature type="compositionally biased region" description="Polar residues" evidence="1">
    <location>
        <begin position="1"/>
        <end position="12"/>
    </location>
</feature>
<feature type="region of interest" description="Disordered" evidence="1">
    <location>
        <begin position="1"/>
        <end position="55"/>
    </location>
</feature>
<dbReference type="EMBL" id="CYRY02002819">
    <property type="protein sequence ID" value="VCW67549.1"/>
    <property type="molecule type" value="Genomic_DNA"/>
</dbReference>
<evidence type="ECO:0000313" key="3">
    <source>
        <dbReference type="Proteomes" id="UP000269945"/>
    </source>
</evidence>
<reference evidence="2 3" key="1">
    <citation type="submission" date="2018-10" db="EMBL/GenBank/DDBJ databases">
        <authorList>
            <person name="Ekblom R."/>
            <person name="Jareborg N."/>
        </authorList>
    </citation>
    <scope>NUCLEOTIDE SEQUENCE [LARGE SCALE GENOMIC DNA]</scope>
    <source>
        <tissue evidence="2">Muscle</tissue>
    </source>
</reference>
<protein>
    <submittedName>
        <fullName evidence="2">Uncharacterized protein</fullName>
    </submittedName>
</protein>
<name>A0A9X9PUU7_GULGU</name>
<accession>A0A9X9PUU7</accession>
<organism evidence="2 3">
    <name type="scientific">Gulo gulo</name>
    <name type="common">Wolverine</name>
    <name type="synonym">Gluton</name>
    <dbReference type="NCBI Taxonomy" id="48420"/>
    <lineage>
        <taxon>Eukaryota</taxon>
        <taxon>Metazoa</taxon>
        <taxon>Chordata</taxon>
        <taxon>Craniata</taxon>
        <taxon>Vertebrata</taxon>
        <taxon>Euteleostomi</taxon>
        <taxon>Mammalia</taxon>
        <taxon>Eutheria</taxon>
        <taxon>Laurasiatheria</taxon>
        <taxon>Carnivora</taxon>
        <taxon>Caniformia</taxon>
        <taxon>Musteloidea</taxon>
        <taxon>Mustelidae</taxon>
        <taxon>Guloninae</taxon>
        <taxon>Gulo</taxon>
    </lineage>
</organism>
<dbReference type="AlphaFoldDB" id="A0A9X9PUU7"/>
<sequence length="55" mass="5652">MQPTGANHSGPQTAKAGRGLPVPTAAGPLPSPSHNLAPLRHSDLKCSDQTSGWRP</sequence>